<dbReference type="eggNOG" id="KOG4708">
    <property type="taxonomic scope" value="Eukaryota"/>
</dbReference>
<evidence type="ECO:0000256" key="2">
    <source>
        <dbReference type="ARBA" id="ARBA00035170"/>
    </source>
</evidence>
<dbReference type="GO" id="GO:0006412">
    <property type="term" value="P:translation"/>
    <property type="evidence" value="ECO:0007669"/>
    <property type="project" value="InterPro"/>
</dbReference>
<accession>K7GIV4</accession>
<dbReference type="PANTHER" id="PTHR21011:SF1">
    <property type="entry name" value="SMALL RIBOSOMAL SUBUNIT PROTEIN BS6M"/>
    <property type="match status" value="1"/>
</dbReference>
<sequence>VPHWLVVLKSSLLQRFNQPEMAAALKRTIETLMEKGAVVRNLENLGERSLPYKIYKHNQDHRKGGYFLVDFDGPPTIISTMMEYLGRDVDVIRPTFLKHPVSKTEECNGIIPINYEDKLYTKKK</sequence>
<dbReference type="Proteomes" id="UP000007267">
    <property type="component" value="Unassembled WGS sequence"/>
</dbReference>
<dbReference type="CDD" id="cd15465">
    <property type="entry name" value="bS6_mito"/>
    <property type="match status" value="1"/>
</dbReference>
<dbReference type="EMBL" id="AGCU01106216">
    <property type="status" value="NOT_ANNOTATED_CDS"/>
    <property type="molecule type" value="Genomic_DNA"/>
</dbReference>
<dbReference type="GO" id="GO:0070181">
    <property type="term" value="F:small ribosomal subunit rRNA binding"/>
    <property type="evidence" value="ECO:0007669"/>
    <property type="project" value="TreeGrafter"/>
</dbReference>
<reference evidence="5" key="2">
    <citation type="journal article" date="2013" name="Nat. Genet.">
        <title>The draft genomes of soft-shell turtle and green sea turtle yield insights into the development and evolution of the turtle-specific body plan.</title>
        <authorList>
            <person name="Wang Z."/>
            <person name="Pascual-Anaya J."/>
            <person name="Zadissa A."/>
            <person name="Li W."/>
            <person name="Niimura Y."/>
            <person name="Huang Z."/>
            <person name="Li C."/>
            <person name="White S."/>
            <person name="Xiong Z."/>
            <person name="Fang D."/>
            <person name="Wang B."/>
            <person name="Ming Y."/>
            <person name="Chen Y."/>
            <person name="Zheng Y."/>
            <person name="Kuraku S."/>
            <person name="Pignatelli M."/>
            <person name="Herrero J."/>
            <person name="Beal K."/>
            <person name="Nozawa M."/>
            <person name="Li Q."/>
            <person name="Wang J."/>
            <person name="Zhang H."/>
            <person name="Yu L."/>
            <person name="Shigenobu S."/>
            <person name="Wang J."/>
            <person name="Liu J."/>
            <person name="Flicek P."/>
            <person name="Searle S."/>
            <person name="Wang J."/>
            <person name="Kuratani S."/>
            <person name="Yin Y."/>
            <person name="Aken B."/>
            <person name="Zhang G."/>
            <person name="Irie N."/>
        </authorList>
    </citation>
    <scope>NUCLEOTIDE SEQUENCE [LARGE SCALE GENOMIC DNA]</scope>
    <source>
        <strain evidence="5">Daiwa-1</strain>
    </source>
</reference>
<reference evidence="4" key="4">
    <citation type="submission" date="2025-09" db="UniProtKB">
        <authorList>
            <consortium name="Ensembl"/>
        </authorList>
    </citation>
    <scope>IDENTIFICATION</scope>
</reference>
<dbReference type="GO" id="GO:0005763">
    <property type="term" value="C:mitochondrial small ribosomal subunit"/>
    <property type="evidence" value="ECO:0007669"/>
    <property type="project" value="Ensembl"/>
</dbReference>
<dbReference type="SUPFAM" id="SSF54995">
    <property type="entry name" value="Ribosomal protein S6"/>
    <property type="match status" value="1"/>
</dbReference>
<evidence type="ECO:0000256" key="3">
    <source>
        <dbReference type="ARBA" id="ARBA00035365"/>
    </source>
</evidence>
<dbReference type="GeneTree" id="ENSGT00390000014606"/>
<comment type="similarity">
    <text evidence="1">Belongs to the bacterial ribosomal protein bS6 family.</text>
</comment>
<dbReference type="PANTHER" id="PTHR21011">
    <property type="entry name" value="MITOCHONDRIAL 28S RIBOSOMAL PROTEIN S6"/>
    <property type="match status" value="1"/>
</dbReference>
<dbReference type="Pfam" id="PF01250">
    <property type="entry name" value="Ribosomal_S6"/>
    <property type="match status" value="1"/>
</dbReference>
<dbReference type="OMA" id="NAGVNEC"/>
<gene>
    <name evidence="4" type="primary">MRPS6</name>
</gene>
<dbReference type="Gene3D" id="3.30.70.60">
    <property type="match status" value="1"/>
</dbReference>
<keyword evidence="5" id="KW-1185">Reference proteome</keyword>
<dbReference type="GO" id="GO:0003735">
    <property type="term" value="F:structural constituent of ribosome"/>
    <property type="evidence" value="ECO:0007669"/>
    <property type="project" value="InterPro"/>
</dbReference>
<evidence type="ECO:0000256" key="1">
    <source>
        <dbReference type="ARBA" id="ARBA00009512"/>
    </source>
</evidence>
<dbReference type="InterPro" id="IPR000529">
    <property type="entry name" value="Ribosomal_bS6"/>
</dbReference>
<dbReference type="InterPro" id="IPR035980">
    <property type="entry name" value="Ribosomal_bS6_sf"/>
</dbReference>
<protein>
    <recommendedName>
        <fullName evidence="2">Small ribosomal subunit protein bS6m</fullName>
    </recommendedName>
    <alternativeName>
        <fullName evidence="3">28S ribosomal protein S6, mitochondrial</fullName>
    </alternativeName>
</protein>
<evidence type="ECO:0000313" key="5">
    <source>
        <dbReference type="Proteomes" id="UP000007267"/>
    </source>
</evidence>
<dbReference type="Ensembl" id="ENSPSIT00000020310.1">
    <property type="protein sequence ID" value="ENSPSIP00000020215.1"/>
    <property type="gene ID" value="ENSPSIG00000017909.1"/>
</dbReference>
<name>K7GIV4_PELSI</name>
<dbReference type="InterPro" id="IPR014717">
    <property type="entry name" value="Transl_elong_EF1B/ribsomal_bS6"/>
</dbReference>
<dbReference type="STRING" id="13735.ENSPSIP00000020215"/>
<reference evidence="4" key="3">
    <citation type="submission" date="2025-08" db="UniProtKB">
        <authorList>
            <consortium name="Ensembl"/>
        </authorList>
    </citation>
    <scope>IDENTIFICATION</scope>
</reference>
<reference evidence="5" key="1">
    <citation type="submission" date="2011-10" db="EMBL/GenBank/DDBJ databases">
        <authorList>
            <consortium name="Soft-shell Turtle Genome Consortium"/>
        </authorList>
    </citation>
    <scope>NUCLEOTIDE SEQUENCE [LARGE SCALE GENOMIC DNA]</scope>
    <source>
        <strain evidence="5">Daiwa-1</strain>
    </source>
</reference>
<dbReference type="AlphaFoldDB" id="K7GIV4"/>
<organism evidence="4 5">
    <name type="scientific">Pelodiscus sinensis</name>
    <name type="common">Chinese softshell turtle</name>
    <name type="synonym">Trionyx sinensis</name>
    <dbReference type="NCBI Taxonomy" id="13735"/>
    <lineage>
        <taxon>Eukaryota</taxon>
        <taxon>Metazoa</taxon>
        <taxon>Chordata</taxon>
        <taxon>Craniata</taxon>
        <taxon>Vertebrata</taxon>
        <taxon>Euteleostomi</taxon>
        <taxon>Archelosauria</taxon>
        <taxon>Testudinata</taxon>
        <taxon>Testudines</taxon>
        <taxon>Cryptodira</taxon>
        <taxon>Trionychia</taxon>
        <taxon>Trionychidae</taxon>
        <taxon>Pelodiscus</taxon>
    </lineage>
</organism>
<proteinExistence type="inferred from homology"/>
<evidence type="ECO:0000313" key="4">
    <source>
        <dbReference type="Ensembl" id="ENSPSIP00000020215.1"/>
    </source>
</evidence>